<proteinExistence type="predicted"/>
<dbReference type="EMBL" id="JYDH01000027">
    <property type="protein sequence ID" value="KRY38185.1"/>
    <property type="molecule type" value="Genomic_DNA"/>
</dbReference>
<gene>
    <name evidence="1" type="ORF">T01_11802</name>
</gene>
<keyword evidence="2" id="KW-1185">Reference proteome</keyword>
<dbReference type="Proteomes" id="UP000054776">
    <property type="component" value="Unassembled WGS sequence"/>
</dbReference>
<accession>A0A0V1BM56</accession>
<reference evidence="1 2" key="1">
    <citation type="submission" date="2015-01" db="EMBL/GenBank/DDBJ databases">
        <title>Evolution of Trichinella species and genotypes.</title>
        <authorList>
            <person name="Korhonen P.K."/>
            <person name="Edoardo P."/>
            <person name="Giuseppe L.R."/>
            <person name="Gasser R.B."/>
        </authorList>
    </citation>
    <scope>NUCLEOTIDE SEQUENCE [LARGE SCALE GENOMIC DNA]</scope>
    <source>
        <strain evidence="1">ISS3</strain>
    </source>
</reference>
<dbReference type="InParanoid" id="A0A0V1BM56"/>
<comment type="caution">
    <text evidence="1">The sequence shown here is derived from an EMBL/GenBank/DDBJ whole genome shotgun (WGS) entry which is preliminary data.</text>
</comment>
<sequence length="85" mass="9597">MKYICRTIQRVKVLNHLCFFNKVNGRATVSGMYPICSANSVVDSCGTLGMNTFNLSSLYWTGRLERKECVKSNSPCFRSWDMCGA</sequence>
<organism evidence="1 2">
    <name type="scientific">Trichinella spiralis</name>
    <name type="common">Trichina worm</name>
    <dbReference type="NCBI Taxonomy" id="6334"/>
    <lineage>
        <taxon>Eukaryota</taxon>
        <taxon>Metazoa</taxon>
        <taxon>Ecdysozoa</taxon>
        <taxon>Nematoda</taxon>
        <taxon>Enoplea</taxon>
        <taxon>Dorylaimia</taxon>
        <taxon>Trichinellida</taxon>
        <taxon>Trichinellidae</taxon>
        <taxon>Trichinella</taxon>
    </lineage>
</organism>
<evidence type="ECO:0000313" key="2">
    <source>
        <dbReference type="Proteomes" id="UP000054776"/>
    </source>
</evidence>
<name>A0A0V1BM56_TRISP</name>
<evidence type="ECO:0000313" key="1">
    <source>
        <dbReference type="EMBL" id="KRY38185.1"/>
    </source>
</evidence>
<dbReference type="AlphaFoldDB" id="A0A0V1BM56"/>
<protein>
    <submittedName>
        <fullName evidence="1">Uncharacterized protein</fullName>
    </submittedName>
</protein>